<dbReference type="AlphaFoldDB" id="A0A817YB74"/>
<gene>
    <name evidence="3" type="ORF">GRG538_LOCUS8080</name>
    <name evidence="4" type="ORF">KIK155_LOCUS28816</name>
    <name evidence="5" type="ORF">QYT958_LOCUS706</name>
    <name evidence="6" type="ORF">TOA249_LOCUS9743</name>
</gene>
<keyword evidence="1" id="KW-0812">Transmembrane</keyword>
<name>A0A817YB74_9BILA</name>
<dbReference type="EMBL" id="CAJOBS010000490">
    <property type="protein sequence ID" value="CAF4588134.1"/>
    <property type="molecule type" value="Genomic_DNA"/>
</dbReference>
<organism evidence="3 7">
    <name type="scientific">Rotaria socialis</name>
    <dbReference type="NCBI Taxonomy" id="392032"/>
    <lineage>
        <taxon>Eukaryota</taxon>
        <taxon>Metazoa</taxon>
        <taxon>Spiralia</taxon>
        <taxon>Gnathifera</taxon>
        <taxon>Rotifera</taxon>
        <taxon>Eurotatoria</taxon>
        <taxon>Bdelloidea</taxon>
        <taxon>Philodinida</taxon>
        <taxon>Philodinidae</taxon>
        <taxon>Rotaria</taxon>
    </lineage>
</organism>
<keyword evidence="1" id="KW-0472">Membrane</keyword>
<evidence type="ECO:0000256" key="2">
    <source>
        <dbReference type="SAM" id="SignalP"/>
    </source>
</evidence>
<dbReference type="Proteomes" id="UP000663838">
    <property type="component" value="Unassembled WGS sequence"/>
</dbReference>
<evidence type="ECO:0000313" key="6">
    <source>
        <dbReference type="EMBL" id="CAF4588134.1"/>
    </source>
</evidence>
<reference evidence="3" key="1">
    <citation type="submission" date="2021-02" db="EMBL/GenBank/DDBJ databases">
        <authorList>
            <person name="Nowell W R."/>
        </authorList>
    </citation>
    <scope>NUCLEOTIDE SEQUENCE</scope>
</reference>
<sequence length="114" mass="12116">MKVLFTFFLCAIIVLPTLVNGLQCYSCEVCANPFNANGAVIVSSNATGDFCYKISASVATSRGIVPTCVTANVLGVGTWCCNTNLCNAGQSIVPMDFKIIILAFLICIGLMKMF</sequence>
<dbReference type="EMBL" id="CAJOBR010000033">
    <property type="protein sequence ID" value="CAF4451907.1"/>
    <property type="molecule type" value="Genomic_DNA"/>
</dbReference>
<evidence type="ECO:0000313" key="4">
    <source>
        <dbReference type="EMBL" id="CAF3735317.1"/>
    </source>
</evidence>
<dbReference type="Proteomes" id="UP000663872">
    <property type="component" value="Unassembled WGS sequence"/>
</dbReference>
<dbReference type="EMBL" id="CAJNYT010000865">
    <property type="protein sequence ID" value="CAF3379710.1"/>
    <property type="molecule type" value="Genomic_DNA"/>
</dbReference>
<feature type="transmembrane region" description="Helical" evidence="1">
    <location>
        <begin position="92"/>
        <end position="111"/>
    </location>
</feature>
<dbReference type="Proteomes" id="UP000663865">
    <property type="component" value="Unassembled WGS sequence"/>
</dbReference>
<comment type="caution">
    <text evidence="3">The sequence shown here is derived from an EMBL/GenBank/DDBJ whole genome shotgun (WGS) entry which is preliminary data.</text>
</comment>
<dbReference type="EMBL" id="CAJNYV010005287">
    <property type="protein sequence ID" value="CAF3735317.1"/>
    <property type="molecule type" value="Genomic_DNA"/>
</dbReference>
<feature type="chain" id="PRO_5036232506" evidence="2">
    <location>
        <begin position="22"/>
        <end position="114"/>
    </location>
</feature>
<evidence type="ECO:0000313" key="3">
    <source>
        <dbReference type="EMBL" id="CAF3379710.1"/>
    </source>
</evidence>
<keyword evidence="1" id="KW-1133">Transmembrane helix</keyword>
<evidence type="ECO:0000256" key="1">
    <source>
        <dbReference type="SAM" id="Phobius"/>
    </source>
</evidence>
<keyword evidence="2" id="KW-0732">Signal</keyword>
<dbReference type="SUPFAM" id="SSF57302">
    <property type="entry name" value="Snake toxin-like"/>
    <property type="match status" value="1"/>
</dbReference>
<accession>A0A817YB74</accession>
<dbReference type="Proteomes" id="UP000663848">
    <property type="component" value="Unassembled WGS sequence"/>
</dbReference>
<protein>
    <submittedName>
        <fullName evidence="3">Uncharacterized protein</fullName>
    </submittedName>
</protein>
<feature type="signal peptide" evidence="2">
    <location>
        <begin position="1"/>
        <end position="21"/>
    </location>
</feature>
<evidence type="ECO:0000313" key="7">
    <source>
        <dbReference type="Proteomes" id="UP000663872"/>
    </source>
</evidence>
<evidence type="ECO:0000313" key="5">
    <source>
        <dbReference type="EMBL" id="CAF4451907.1"/>
    </source>
</evidence>
<proteinExistence type="predicted"/>
<dbReference type="InterPro" id="IPR045860">
    <property type="entry name" value="Snake_toxin-like_sf"/>
</dbReference>